<keyword evidence="1" id="KW-0472">Membrane</keyword>
<dbReference type="HOGENOM" id="CLU_064374_0_0_1"/>
<keyword evidence="1" id="KW-1133">Transmembrane helix</keyword>
<accession>E3MK42</accession>
<dbReference type="InParanoid" id="E3MK42"/>
<keyword evidence="1" id="KW-0812">Transmembrane</keyword>
<organism evidence="3">
    <name type="scientific">Caenorhabditis remanei</name>
    <name type="common">Caenorhabditis vulgaris</name>
    <dbReference type="NCBI Taxonomy" id="31234"/>
    <lineage>
        <taxon>Eukaryota</taxon>
        <taxon>Metazoa</taxon>
        <taxon>Ecdysozoa</taxon>
        <taxon>Nematoda</taxon>
        <taxon>Chromadorea</taxon>
        <taxon>Rhabditida</taxon>
        <taxon>Rhabditina</taxon>
        <taxon>Rhabditomorpha</taxon>
        <taxon>Rhabditoidea</taxon>
        <taxon>Rhabditidae</taxon>
        <taxon>Peloderinae</taxon>
        <taxon>Caenorhabditis</taxon>
    </lineage>
</organism>
<feature type="transmembrane region" description="Helical" evidence="1">
    <location>
        <begin position="347"/>
        <end position="365"/>
    </location>
</feature>
<name>E3MK42_CAERE</name>
<protein>
    <recommendedName>
        <fullName evidence="4">SCP domain-containing protein</fullName>
    </recommendedName>
</protein>
<dbReference type="AlphaFoldDB" id="E3MK42"/>
<keyword evidence="3" id="KW-1185">Reference proteome</keyword>
<dbReference type="EMBL" id="DS268451">
    <property type="protein sequence ID" value="EFP03912.1"/>
    <property type="molecule type" value="Genomic_DNA"/>
</dbReference>
<evidence type="ECO:0000313" key="2">
    <source>
        <dbReference type="EMBL" id="EFP03912.1"/>
    </source>
</evidence>
<dbReference type="InterPro" id="IPR035940">
    <property type="entry name" value="CAP_sf"/>
</dbReference>
<dbReference type="eggNOG" id="ENOG502RUHQ">
    <property type="taxonomic scope" value="Eukaryota"/>
</dbReference>
<dbReference type="Gene3D" id="3.40.33.10">
    <property type="entry name" value="CAP"/>
    <property type="match status" value="1"/>
</dbReference>
<proteinExistence type="predicted"/>
<evidence type="ECO:0008006" key="4">
    <source>
        <dbReference type="Google" id="ProtNLM"/>
    </source>
</evidence>
<sequence>MFPVVDGDMLHFRKKLLDTFNGARSMIAGGTLSPMVDLINLIKSDKKLFQFGPAANMHKLKWSRHLEQHAYLHMKEKGFNITNIFTAIDRDGLVGFIWSGTILKLAEEVIKLIPIKEIKYVLKPLLDIIDLLLTAVLLLYNYPGEKHITNTYDLGASNALFAHRYEIGCYGKMMYTVCMMENSTNGGQFYQRGMPCTNCTTGYCEFHEDENGYIEEGDLCEPPKESLSDYLEGFLMVYWIMISALEVEQPLKRNTYYGAAELLYGDRYEIGCHSNWVYSVCFLKKMEYQPWFFDVGVSCFGCQGQCEFWMSEKDGEYEEGDLCVPPKDFYTKQIAEKQQLIEATTNTSMQVSIMILFILVLFFNFRR</sequence>
<gene>
    <name evidence="2" type="ORF">CRE_28795</name>
</gene>
<evidence type="ECO:0000313" key="3">
    <source>
        <dbReference type="Proteomes" id="UP000008281"/>
    </source>
</evidence>
<dbReference type="SUPFAM" id="SSF55797">
    <property type="entry name" value="PR-1-like"/>
    <property type="match status" value="1"/>
</dbReference>
<reference evidence="2" key="1">
    <citation type="submission" date="2007-07" db="EMBL/GenBank/DDBJ databases">
        <title>PCAP assembly of the Caenorhabditis remanei genome.</title>
        <authorList>
            <consortium name="The Caenorhabditis remanei Sequencing Consortium"/>
            <person name="Wilson R.K."/>
        </authorList>
    </citation>
    <scope>NUCLEOTIDE SEQUENCE [LARGE SCALE GENOMIC DNA]</scope>
    <source>
        <strain evidence="2">PB4641</strain>
    </source>
</reference>
<evidence type="ECO:0000256" key="1">
    <source>
        <dbReference type="SAM" id="Phobius"/>
    </source>
</evidence>
<dbReference type="Proteomes" id="UP000008281">
    <property type="component" value="Unassembled WGS sequence"/>
</dbReference>